<evidence type="ECO:0000313" key="2">
    <source>
        <dbReference type="EMBL" id="TEB19285.1"/>
    </source>
</evidence>
<reference evidence="2 3" key="1">
    <citation type="journal article" date="2019" name="Nat. Ecol. Evol.">
        <title>Megaphylogeny resolves global patterns of mushroom evolution.</title>
        <authorList>
            <person name="Varga T."/>
            <person name="Krizsan K."/>
            <person name="Foldi C."/>
            <person name="Dima B."/>
            <person name="Sanchez-Garcia M."/>
            <person name="Sanchez-Ramirez S."/>
            <person name="Szollosi G.J."/>
            <person name="Szarkandi J.G."/>
            <person name="Papp V."/>
            <person name="Albert L."/>
            <person name="Andreopoulos W."/>
            <person name="Angelini C."/>
            <person name="Antonin V."/>
            <person name="Barry K.W."/>
            <person name="Bougher N.L."/>
            <person name="Buchanan P."/>
            <person name="Buyck B."/>
            <person name="Bense V."/>
            <person name="Catcheside P."/>
            <person name="Chovatia M."/>
            <person name="Cooper J."/>
            <person name="Damon W."/>
            <person name="Desjardin D."/>
            <person name="Finy P."/>
            <person name="Geml J."/>
            <person name="Haridas S."/>
            <person name="Hughes K."/>
            <person name="Justo A."/>
            <person name="Karasinski D."/>
            <person name="Kautmanova I."/>
            <person name="Kiss B."/>
            <person name="Kocsube S."/>
            <person name="Kotiranta H."/>
            <person name="LaButti K.M."/>
            <person name="Lechner B.E."/>
            <person name="Liimatainen K."/>
            <person name="Lipzen A."/>
            <person name="Lukacs Z."/>
            <person name="Mihaltcheva S."/>
            <person name="Morgado L.N."/>
            <person name="Niskanen T."/>
            <person name="Noordeloos M.E."/>
            <person name="Ohm R.A."/>
            <person name="Ortiz-Santana B."/>
            <person name="Ovrebo C."/>
            <person name="Racz N."/>
            <person name="Riley R."/>
            <person name="Savchenko A."/>
            <person name="Shiryaev A."/>
            <person name="Soop K."/>
            <person name="Spirin V."/>
            <person name="Szebenyi C."/>
            <person name="Tomsovsky M."/>
            <person name="Tulloss R.E."/>
            <person name="Uehling J."/>
            <person name="Grigoriev I.V."/>
            <person name="Vagvolgyi C."/>
            <person name="Papp T."/>
            <person name="Martin F.M."/>
            <person name="Miettinen O."/>
            <person name="Hibbett D.S."/>
            <person name="Nagy L.G."/>
        </authorList>
    </citation>
    <scope>NUCLEOTIDE SEQUENCE [LARGE SCALE GENOMIC DNA]</scope>
    <source>
        <strain evidence="2 3">FP101781</strain>
    </source>
</reference>
<comment type="caution">
    <text evidence="2">The sequence shown here is derived from an EMBL/GenBank/DDBJ whole genome shotgun (WGS) entry which is preliminary data.</text>
</comment>
<dbReference type="STRING" id="71717.A0A4Y7SC49"/>
<dbReference type="Proteomes" id="UP000298030">
    <property type="component" value="Unassembled WGS sequence"/>
</dbReference>
<gene>
    <name evidence="2" type="ORF">FA13DRAFT_1744575</name>
</gene>
<feature type="region of interest" description="Disordered" evidence="1">
    <location>
        <begin position="168"/>
        <end position="225"/>
    </location>
</feature>
<evidence type="ECO:0000313" key="3">
    <source>
        <dbReference type="Proteomes" id="UP000298030"/>
    </source>
</evidence>
<organism evidence="2 3">
    <name type="scientific">Coprinellus micaceus</name>
    <name type="common">Glistening ink-cap mushroom</name>
    <name type="synonym">Coprinus micaceus</name>
    <dbReference type="NCBI Taxonomy" id="71717"/>
    <lineage>
        <taxon>Eukaryota</taxon>
        <taxon>Fungi</taxon>
        <taxon>Dikarya</taxon>
        <taxon>Basidiomycota</taxon>
        <taxon>Agaricomycotina</taxon>
        <taxon>Agaricomycetes</taxon>
        <taxon>Agaricomycetidae</taxon>
        <taxon>Agaricales</taxon>
        <taxon>Agaricineae</taxon>
        <taxon>Psathyrellaceae</taxon>
        <taxon>Coprinellus</taxon>
    </lineage>
</organism>
<feature type="compositionally biased region" description="Basic residues" evidence="1">
    <location>
        <begin position="208"/>
        <end position="225"/>
    </location>
</feature>
<dbReference type="PANTHER" id="PTHR38846:SF1">
    <property type="entry name" value="C3H1-TYPE DOMAIN-CONTAINING PROTEIN"/>
    <property type="match status" value="1"/>
</dbReference>
<keyword evidence="3" id="KW-1185">Reference proteome</keyword>
<dbReference type="AlphaFoldDB" id="A0A4Y7SC49"/>
<evidence type="ECO:0000256" key="1">
    <source>
        <dbReference type="SAM" id="MobiDB-lite"/>
    </source>
</evidence>
<sequence>MASESTNPMAAFFALYPSFNYNPRTHPAAEFRRLCRYMDWEMDDNEQKSAWFEFQNAVARLFNGVYGTDATSLQAWQHLCRRVRIDPPPDVLEEAREAVFNTHVNLMDLAEVELHPGREVRLWPTEARLAKYTRDTGRIVSSSSPMAGGLLKALLRYIFPSSKKRLTTGPVWEKGASPDRATDGGSREEESAIQANAGASDGIAGGQTKKKKKTKGKGKKRKAAA</sequence>
<feature type="compositionally biased region" description="Basic and acidic residues" evidence="1">
    <location>
        <begin position="176"/>
        <end position="190"/>
    </location>
</feature>
<dbReference type="OrthoDB" id="6105938at2759"/>
<accession>A0A4Y7SC49</accession>
<proteinExistence type="predicted"/>
<dbReference type="EMBL" id="QPFP01000199">
    <property type="protein sequence ID" value="TEB19285.1"/>
    <property type="molecule type" value="Genomic_DNA"/>
</dbReference>
<protein>
    <submittedName>
        <fullName evidence="2">Uncharacterized protein</fullName>
    </submittedName>
</protein>
<name>A0A4Y7SC49_COPMI</name>
<dbReference type="PANTHER" id="PTHR38846">
    <property type="entry name" value="C3H1-TYPE DOMAIN-CONTAINING PROTEIN"/>
    <property type="match status" value="1"/>
</dbReference>